<dbReference type="Proteomes" id="UP000673552">
    <property type="component" value="Chromosome 3"/>
</dbReference>
<accession>A0A836KVY5</accession>
<name>A0A836KVY5_9TRYP</name>
<reference evidence="2 3" key="1">
    <citation type="submission" date="2021-03" db="EMBL/GenBank/DDBJ databases">
        <title>Leishmania (Mundinia) martiniquensis Genome sequencing and assembly.</title>
        <authorList>
            <person name="Almutairi H."/>
            <person name="Gatherer D."/>
        </authorList>
    </citation>
    <scope>NUCLEOTIDE SEQUENCE [LARGE SCALE GENOMIC DNA]</scope>
    <source>
        <strain evidence="2">LSCM1</strain>
    </source>
</reference>
<gene>
    <name evidence="2" type="ORF">LSCM1_08097</name>
</gene>
<dbReference type="KEGG" id="lmat:92517950"/>
<dbReference type="GeneID" id="92517950"/>
<keyword evidence="3" id="KW-1185">Reference proteome</keyword>
<organism evidence="2 3">
    <name type="scientific">Leishmania martiniquensis</name>
    <dbReference type="NCBI Taxonomy" id="1580590"/>
    <lineage>
        <taxon>Eukaryota</taxon>
        <taxon>Discoba</taxon>
        <taxon>Euglenozoa</taxon>
        <taxon>Kinetoplastea</taxon>
        <taxon>Metakinetoplastina</taxon>
        <taxon>Trypanosomatida</taxon>
        <taxon>Trypanosomatidae</taxon>
        <taxon>Leishmaniinae</taxon>
        <taxon>Leishmania</taxon>
    </lineage>
</organism>
<sequence>MTRIVRLAAPLLHCARVGHEQATLPCTPLSHAGTWDSSHLRGLSHPLQRIPAGRKPLSRLGGTITQDGARFTGHGRCRRVPAGVPVRPRGIPHAQRRPSSPSPEKRSRTAGAAVCRAPSAPSQRT</sequence>
<dbReference type="OrthoDB" id="268079at2759"/>
<proteinExistence type="predicted"/>
<evidence type="ECO:0000313" key="3">
    <source>
        <dbReference type="Proteomes" id="UP000673552"/>
    </source>
</evidence>
<evidence type="ECO:0000256" key="1">
    <source>
        <dbReference type="SAM" id="MobiDB-lite"/>
    </source>
</evidence>
<dbReference type="EMBL" id="JAFEUZ010000003">
    <property type="protein sequence ID" value="KAG5487732.1"/>
    <property type="molecule type" value="Genomic_DNA"/>
</dbReference>
<dbReference type="AlphaFoldDB" id="A0A836KVY5"/>
<dbReference type="RefSeq" id="XP_067181543.1">
    <property type="nucleotide sequence ID" value="XM_067325438.1"/>
</dbReference>
<comment type="caution">
    <text evidence="2">The sequence shown here is derived from an EMBL/GenBank/DDBJ whole genome shotgun (WGS) entry which is preliminary data.</text>
</comment>
<protein>
    <submittedName>
        <fullName evidence="2">Uncharacterized protein</fullName>
    </submittedName>
</protein>
<evidence type="ECO:0000313" key="2">
    <source>
        <dbReference type="EMBL" id="KAG5487732.1"/>
    </source>
</evidence>
<feature type="compositionally biased region" description="Low complexity" evidence="1">
    <location>
        <begin position="80"/>
        <end position="89"/>
    </location>
</feature>
<feature type="region of interest" description="Disordered" evidence="1">
    <location>
        <begin position="48"/>
        <end position="125"/>
    </location>
</feature>